<keyword evidence="3" id="KW-1185">Reference proteome</keyword>
<feature type="region of interest" description="Disordered" evidence="1">
    <location>
        <begin position="277"/>
        <end position="318"/>
    </location>
</feature>
<dbReference type="OrthoDB" id="2444257at2759"/>
<comment type="caution">
    <text evidence="2">The sequence shown here is derived from an EMBL/GenBank/DDBJ whole genome shotgun (WGS) entry which is preliminary data.</text>
</comment>
<evidence type="ECO:0000313" key="3">
    <source>
        <dbReference type="Proteomes" id="UP000265703"/>
    </source>
</evidence>
<proteinExistence type="predicted"/>
<organism evidence="2 3">
    <name type="scientific">Glomus cerebriforme</name>
    <dbReference type="NCBI Taxonomy" id="658196"/>
    <lineage>
        <taxon>Eukaryota</taxon>
        <taxon>Fungi</taxon>
        <taxon>Fungi incertae sedis</taxon>
        <taxon>Mucoromycota</taxon>
        <taxon>Glomeromycotina</taxon>
        <taxon>Glomeromycetes</taxon>
        <taxon>Glomerales</taxon>
        <taxon>Glomeraceae</taxon>
        <taxon>Glomus</taxon>
    </lineage>
</organism>
<dbReference type="Proteomes" id="UP000265703">
    <property type="component" value="Unassembled WGS sequence"/>
</dbReference>
<evidence type="ECO:0000313" key="2">
    <source>
        <dbReference type="EMBL" id="RIA80694.1"/>
    </source>
</evidence>
<name>A0A397SE63_9GLOM</name>
<protein>
    <submittedName>
        <fullName evidence="2">Uncharacterized protein</fullName>
    </submittedName>
</protein>
<feature type="compositionally biased region" description="Low complexity" evidence="1">
    <location>
        <begin position="281"/>
        <end position="292"/>
    </location>
</feature>
<dbReference type="AlphaFoldDB" id="A0A397SE63"/>
<evidence type="ECO:0000256" key="1">
    <source>
        <dbReference type="SAM" id="MobiDB-lite"/>
    </source>
</evidence>
<sequence>MPDIQQLLEIYISEQENSGVGIVVVVRGIVSGVECVLVLDILIKNVLLWGFKLDPISTIGSYVELLLTSIDSKIGAKSQVAIKELVYEIFHEHKQPSDQTMKDRPKEKLENDEYCASRLQKMHKKGVSFDFLWKDKLYSLMLTANRSKRGYYIRKIKKSLWSTFGINCLKPFEYIWNKLKIKEWKQSKTTRQAHHDLYSRSDPEDDNSDTYITLIIKSVFTADKEHTDANAMWTQVVLESIFDKNHFSMKIDSEVVETWTDTITDLDLYSDEHCKIPPYSPSSNNNPTDNMSLDNDTLDITNVDDVEGVEPSNIGDLY</sequence>
<gene>
    <name evidence="2" type="ORF">C1645_838252</name>
</gene>
<dbReference type="EMBL" id="QKYT01000917">
    <property type="protein sequence ID" value="RIA80694.1"/>
    <property type="molecule type" value="Genomic_DNA"/>
</dbReference>
<reference evidence="2 3" key="1">
    <citation type="submission" date="2018-06" db="EMBL/GenBank/DDBJ databases">
        <title>Comparative genomics reveals the genomic features of Rhizophagus irregularis, R. cerebriforme, R. diaphanum and Gigaspora rosea, and their symbiotic lifestyle signature.</title>
        <authorList>
            <person name="Morin E."/>
            <person name="San Clemente H."/>
            <person name="Chen E.C.H."/>
            <person name="De La Providencia I."/>
            <person name="Hainaut M."/>
            <person name="Kuo A."/>
            <person name="Kohler A."/>
            <person name="Murat C."/>
            <person name="Tang N."/>
            <person name="Roy S."/>
            <person name="Loubradou J."/>
            <person name="Henrissat B."/>
            <person name="Grigoriev I.V."/>
            <person name="Corradi N."/>
            <person name="Roux C."/>
            <person name="Martin F.M."/>
        </authorList>
    </citation>
    <scope>NUCLEOTIDE SEQUENCE [LARGE SCALE GENOMIC DNA]</scope>
    <source>
        <strain evidence="2 3">DAOM 227022</strain>
    </source>
</reference>
<accession>A0A397SE63</accession>